<feature type="chain" id="PRO_5021746448" description="DNA-binding beta-propeller fold protein YncE" evidence="1">
    <location>
        <begin position="31"/>
        <end position="832"/>
    </location>
</feature>
<feature type="signal peptide" evidence="1">
    <location>
        <begin position="1"/>
        <end position="30"/>
    </location>
</feature>
<dbReference type="AlphaFoldDB" id="A0A561WQX7"/>
<evidence type="ECO:0000313" key="3">
    <source>
        <dbReference type="Proteomes" id="UP000320239"/>
    </source>
</evidence>
<dbReference type="Proteomes" id="UP000320239">
    <property type="component" value="Unassembled WGS sequence"/>
</dbReference>
<dbReference type="InterPro" id="IPR015943">
    <property type="entry name" value="WD40/YVTN_repeat-like_dom_sf"/>
</dbReference>
<organism evidence="2 3">
    <name type="scientific">Actinoplanes teichomyceticus</name>
    <dbReference type="NCBI Taxonomy" id="1867"/>
    <lineage>
        <taxon>Bacteria</taxon>
        <taxon>Bacillati</taxon>
        <taxon>Actinomycetota</taxon>
        <taxon>Actinomycetes</taxon>
        <taxon>Micromonosporales</taxon>
        <taxon>Micromonosporaceae</taxon>
        <taxon>Actinoplanes</taxon>
    </lineage>
</organism>
<keyword evidence="1" id="KW-0732">Signal</keyword>
<gene>
    <name evidence="2" type="ORF">FHX34_1011256</name>
</gene>
<protein>
    <recommendedName>
        <fullName evidence="4">DNA-binding beta-propeller fold protein YncE</fullName>
    </recommendedName>
</protein>
<sequence length="832" mass="85237">MRNRRIGAATVAVLTGTAALAVGAAAPALADSGEVVSITSVGDVLIDGAHQRVFVSDPAGGKVVVTDYRGAQIGSAPVNDATNLELSADSSQLYVTSPNGLAIFALDTTTLAPTAKYATGGFPPKDVAVAGGRLWFSYADGSSGNLGTIDPAAETPVPRLNRLVTGWTGVAELAAASGAPNRLGVASHGLSAILDVSGDSITTVGSVTTNQEVTDLAIAPDGTRIATVFPGDYVVTLRDADDLAAARRLPVEPYPTAVDIATDGTVVSGSSSTYGDPNVHVFTPAGDLIKQFTLPDLGDMQRHAVAWEPNGDRLFTVSKSGVDTFTLRTHTDPKHAPSRLSLSGPGSAPVPGAAITIRGTLTSSVPLPAGTSVTVSRAGTALGASPVGPDGAFTFTDTPPAADTVTYQVSYAGDGNHSPVTETILVGIARAASALTVSGPSATVPGAAITLTGTLTSPEPLPAGTSVTLSRAGTALGTGPVGPDGAFTFTDTPPVTGTVTYQVSYPGDDTHLPASTTVSVQVSRTASTLTLTGPSAATRAKPLTLTGKLSSQQPLAAGTTVSVSRTDLDHPAGTSLGTRTVGADGSFTVTDTPAAGGTVTYRVSYAGDTTHTPATATRAVAVSRSTPALTLTNHGKVYAYGQTVSFTAHLGSTYRNRTVEIWADPSGGDQARRLLKRGVVNSAGNLTASLKLTRDTTLSAVFTGDSRTAPRTVTATVGAKVSLSLKLSRYYKTAKISGTTYRYYHAKTDARFSTSMTAGATRKVYITLQRYSGGKWRDLDNGYFEATDQLLLSSSGLTGVKLRVRTAYVKGGSGDSLNSTTWTPYQYLYFTK</sequence>
<dbReference type="GO" id="GO:0005975">
    <property type="term" value="P:carbohydrate metabolic process"/>
    <property type="evidence" value="ECO:0007669"/>
    <property type="project" value="UniProtKB-ARBA"/>
</dbReference>
<comment type="caution">
    <text evidence="2">The sequence shown here is derived from an EMBL/GenBank/DDBJ whole genome shotgun (WGS) entry which is preliminary data.</text>
</comment>
<evidence type="ECO:0000313" key="2">
    <source>
        <dbReference type="EMBL" id="TWG26275.1"/>
    </source>
</evidence>
<evidence type="ECO:0008006" key="4">
    <source>
        <dbReference type="Google" id="ProtNLM"/>
    </source>
</evidence>
<dbReference type="EMBL" id="VIWY01000001">
    <property type="protein sequence ID" value="TWG26275.1"/>
    <property type="molecule type" value="Genomic_DNA"/>
</dbReference>
<evidence type="ECO:0000256" key="1">
    <source>
        <dbReference type="SAM" id="SignalP"/>
    </source>
</evidence>
<dbReference type="InterPro" id="IPR013783">
    <property type="entry name" value="Ig-like_fold"/>
</dbReference>
<proteinExistence type="predicted"/>
<reference evidence="2 3" key="1">
    <citation type="submission" date="2019-06" db="EMBL/GenBank/DDBJ databases">
        <title>Sequencing the genomes of 1000 actinobacteria strains.</title>
        <authorList>
            <person name="Klenk H.-P."/>
        </authorList>
    </citation>
    <scope>NUCLEOTIDE SEQUENCE [LARGE SCALE GENOMIC DNA]</scope>
    <source>
        <strain evidence="2 3">DSM 43866</strain>
    </source>
</reference>
<dbReference type="SUPFAM" id="SSF63829">
    <property type="entry name" value="Calcium-dependent phosphotriesterase"/>
    <property type="match status" value="1"/>
</dbReference>
<keyword evidence="3" id="KW-1185">Reference proteome</keyword>
<dbReference type="Gene3D" id="2.130.10.10">
    <property type="entry name" value="YVTN repeat-like/Quinoprotein amine dehydrogenase"/>
    <property type="match status" value="2"/>
</dbReference>
<accession>A0A561WQX7</accession>
<name>A0A561WQX7_ACTTI</name>
<dbReference type="OrthoDB" id="4332189at2"/>
<dbReference type="Gene3D" id="2.60.40.10">
    <property type="entry name" value="Immunoglobulins"/>
    <property type="match status" value="1"/>
</dbReference>
<dbReference type="RefSeq" id="WP_145830776.1">
    <property type="nucleotide sequence ID" value="NZ_BOMX01000027.1"/>
</dbReference>